<sequence>MKLQPIFFGGGQQYVLRICCLCHKRYGEPGTQNAKCASEAVAAACIRQWNLLMKYSYQYPFFFLPSDGFFVASAGARCRRLILAVDFKFSLTLIRSSISSFPDSHKCTLCTDQENCVSMCGIKGLNMSLVADDHRSYLKFLNCLK</sequence>
<dbReference type="Proteomes" id="UP000887013">
    <property type="component" value="Unassembled WGS sequence"/>
</dbReference>
<gene>
    <name evidence="1" type="ORF">NPIL_43611</name>
</gene>
<reference evidence="1" key="1">
    <citation type="submission" date="2020-08" db="EMBL/GenBank/DDBJ databases">
        <title>Multicomponent nature underlies the extraordinary mechanical properties of spider dragline silk.</title>
        <authorList>
            <person name="Kono N."/>
            <person name="Nakamura H."/>
            <person name="Mori M."/>
            <person name="Yoshida Y."/>
            <person name="Ohtoshi R."/>
            <person name="Malay A.D."/>
            <person name="Moran D.A.P."/>
            <person name="Tomita M."/>
            <person name="Numata K."/>
            <person name="Arakawa K."/>
        </authorList>
    </citation>
    <scope>NUCLEOTIDE SEQUENCE</scope>
</reference>
<keyword evidence="2" id="KW-1185">Reference proteome</keyword>
<evidence type="ECO:0000313" key="1">
    <source>
        <dbReference type="EMBL" id="GFT38591.1"/>
    </source>
</evidence>
<name>A0A8X6NW12_NEPPI</name>
<evidence type="ECO:0000313" key="2">
    <source>
        <dbReference type="Proteomes" id="UP000887013"/>
    </source>
</evidence>
<proteinExistence type="predicted"/>
<comment type="caution">
    <text evidence="1">The sequence shown here is derived from an EMBL/GenBank/DDBJ whole genome shotgun (WGS) entry which is preliminary data.</text>
</comment>
<dbReference type="AlphaFoldDB" id="A0A8X6NW12"/>
<protein>
    <submittedName>
        <fullName evidence="1">Uncharacterized protein</fullName>
    </submittedName>
</protein>
<accession>A0A8X6NW12</accession>
<organism evidence="1 2">
    <name type="scientific">Nephila pilipes</name>
    <name type="common">Giant wood spider</name>
    <name type="synonym">Nephila maculata</name>
    <dbReference type="NCBI Taxonomy" id="299642"/>
    <lineage>
        <taxon>Eukaryota</taxon>
        <taxon>Metazoa</taxon>
        <taxon>Ecdysozoa</taxon>
        <taxon>Arthropoda</taxon>
        <taxon>Chelicerata</taxon>
        <taxon>Arachnida</taxon>
        <taxon>Araneae</taxon>
        <taxon>Araneomorphae</taxon>
        <taxon>Entelegynae</taxon>
        <taxon>Araneoidea</taxon>
        <taxon>Nephilidae</taxon>
        <taxon>Nephila</taxon>
    </lineage>
</organism>
<dbReference type="EMBL" id="BMAW01109482">
    <property type="protein sequence ID" value="GFT38591.1"/>
    <property type="molecule type" value="Genomic_DNA"/>
</dbReference>